<dbReference type="EMBL" id="CAICTM010000148">
    <property type="protein sequence ID" value="CAB9502870.1"/>
    <property type="molecule type" value="Genomic_DNA"/>
</dbReference>
<protein>
    <submittedName>
        <fullName evidence="2">Uncharacterized protein</fullName>
    </submittedName>
</protein>
<feature type="region of interest" description="Disordered" evidence="1">
    <location>
        <begin position="95"/>
        <end position="114"/>
    </location>
</feature>
<gene>
    <name evidence="2" type="ORF">SEMRO_149_G068390.1</name>
</gene>
<dbReference type="Proteomes" id="UP001153069">
    <property type="component" value="Unassembled WGS sequence"/>
</dbReference>
<sequence>MKRQARRPLLAIVPVVRIKGAAALLLLLLTVLPAFAFLADVPASPTSNRLLSWNLHLSLNLLKDDDHDDEGLSKTQKQQPSVIVAGKIIVDEYGDPTKDKIKNNTSPSTTVGGGGPQAAVGAALALAALALKKNPEGASSSHFPPRQPVKLLAPWYAVNNSFGDTGAAGLWGQLPTVQDYLAVIRQQQDQQTEKSEKSNHSPKPILFIIVEGGKEAPGKNGDSSPLLNPGLRQEISFLGVEPILFPNDEGVFSEQDASHCASLIQQVLNAAPSGIIEGPSVVVSPDMAAFLALQGCSVPPQSQKLDSWAVRNGPKGCQIHCQKNDDSNTTTIQQFPAATLIPLELEILLVLHTRP</sequence>
<evidence type="ECO:0000313" key="3">
    <source>
        <dbReference type="Proteomes" id="UP001153069"/>
    </source>
</evidence>
<reference evidence="2" key="1">
    <citation type="submission" date="2020-06" db="EMBL/GenBank/DDBJ databases">
        <authorList>
            <consortium name="Plant Systems Biology data submission"/>
        </authorList>
    </citation>
    <scope>NUCLEOTIDE SEQUENCE</scope>
    <source>
        <strain evidence="2">D6</strain>
    </source>
</reference>
<proteinExistence type="predicted"/>
<keyword evidence="3" id="KW-1185">Reference proteome</keyword>
<evidence type="ECO:0000256" key="1">
    <source>
        <dbReference type="SAM" id="MobiDB-lite"/>
    </source>
</evidence>
<comment type="caution">
    <text evidence="2">The sequence shown here is derived from an EMBL/GenBank/DDBJ whole genome shotgun (WGS) entry which is preliminary data.</text>
</comment>
<accession>A0A9N8H849</accession>
<organism evidence="2 3">
    <name type="scientific">Seminavis robusta</name>
    <dbReference type="NCBI Taxonomy" id="568900"/>
    <lineage>
        <taxon>Eukaryota</taxon>
        <taxon>Sar</taxon>
        <taxon>Stramenopiles</taxon>
        <taxon>Ochrophyta</taxon>
        <taxon>Bacillariophyta</taxon>
        <taxon>Bacillariophyceae</taxon>
        <taxon>Bacillariophycidae</taxon>
        <taxon>Naviculales</taxon>
        <taxon>Naviculaceae</taxon>
        <taxon>Seminavis</taxon>
    </lineage>
</organism>
<evidence type="ECO:0000313" key="2">
    <source>
        <dbReference type="EMBL" id="CAB9502870.1"/>
    </source>
</evidence>
<dbReference type="AlphaFoldDB" id="A0A9N8H849"/>
<dbReference type="OrthoDB" id="48931at2759"/>
<name>A0A9N8H849_9STRA</name>